<evidence type="ECO:0000256" key="1">
    <source>
        <dbReference type="ARBA" id="ARBA00005054"/>
    </source>
</evidence>
<evidence type="ECO:0000256" key="4">
    <source>
        <dbReference type="ARBA" id="ARBA00022755"/>
    </source>
</evidence>
<evidence type="ECO:0000256" key="3">
    <source>
        <dbReference type="ARBA" id="ARBA00022679"/>
    </source>
</evidence>
<name>A0A1F7H1Z6_9BACT</name>
<evidence type="ECO:0000259" key="5">
    <source>
        <dbReference type="Pfam" id="PF00551"/>
    </source>
</evidence>
<keyword evidence="4" id="KW-0658">Purine biosynthesis</keyword>
<dbReference type="InterPro" id="IPR002376">
    <property type="entry name" value="Formyl_transf_N"/>
</dbReference>
<dbReference type="EMBL" id="MFZM01000004">
    <property type="protein sequence ID" value="OGK24732.1"/>
    <property type="molecule type" value="Genomic_DNA"/>
</dbReference>
<dbReference type="GO" id="GO:0005737">
    <property type="term" value="C:cytoplasm"/>
    <property type="evidence" value="ECO:0007669"/>
    <property type="project" value="TreeGrafter"/>
</dbReference>
<accession>A0A1F7H1Z6</accession>
<reference evidence="6 7" key="1">
    <citation type="journal article" date="2016" name="Nat. Commun.">
        <title>Thousands of microbial genomes shed light on interconnected biogeochemical processes in an aquifer system.</title>
        <authorList>
            <person name="Anantharaman K."/>
            <person name="Brown C.T."/>
            <person name="Hug L.A."/>
            <person name="Sharon I."/>
            <person name="Castelle C.J."/>
            <person name="Probst A.J."/>
            <person name="Thomas B.C."/>
            <person name="Singh A."/>
            <person name="Wilkins M.J."/>
            <person name="Karaoz U."/>
            <person name="Brodie E.L."/>
            <person name="Williams K.H."/>
            <person name="Hubbard S.S."/>
            <person name="Banfield J.F."/>
        </authorList>
    </citation>
    <scope>NUCLEOTIDE SEQUENCE [LARGE SCALE GENOMIC DNA]</scope>
</reference>
<dbReference type="Proteomes" id="UP000177159">
    <property type="component" value="Unassembled WGS sequence"/>
</dbReference>
<evidence type="ECO:0000313" key="6">
    <source>
        <dbReference type="EMBL" id="OGK24732.1"/>
    </source>
</evidence>
<protein>
    <recommendedName>
        <fullName evidence="2">phosphoribosylglycinamide formyltransferase 1</fullName>
        <ecNumber evidence="2">2.1.2.2</ecNumber>
    </recommendedName>
</protein>
<gene>
    <name evidence="6" type="ORF">A3C24_01250</name>
</gene>
<comment type="pathway">
    <text evidence="1">Purine metabolism; IMP biosynthesis via de novo pathway; N(2)-formyl-N(1)-(5-phospho-D-ribosyl)glycinamide from N(1)-(5-phospho-D-ribosyl)glycinamide (10-formyl THF route): step 1/1.</text>
</comment>
<dbReference type="InterPro" id="IPR036477">
    <property type="entry name" value="Formyl_transf_N_sf"/>
</dbReference>
<feature type="domain" description="Formyl transferase N-terminal" evidence="5">
    <location>
        <begin position="1"/>
        <end position="166"/>
    </location>
</feature>
<organism evidence="6 7">
    <name type="scientific">Candidatus Roizmanbacteria bacterium RIFCSPHIGHO2_02_FULL_37_24</name>
    <dbReference type="NCBI Taxonomy" id="1802037"/>
    <lineage>
        <taxon>Bacteria</taxon>
        <taxon>Candidatus Roizmaniibacteriota</taxon>
    </lineage>
</organism>
<dbReference type="PANTHER" id="PTHR43369:SF2">
    <property type="entry name" value="PHOSPHORIBOSYLGLYCINAMIDE FORMYLTRANSFERASE"/>
    <property type="match status" value="1"/>
</dbReference>
<dbReference type="PANTHER" id="PTHR43369">
    <property type="entry name" value="PHOSPHORIBOSYLGLYCINAMIDE FORMYLTRANSFERASE"/>
    <property type="match status" value="1"/>
</dbReference>
<dbReference type="Gene3D" id="3.40.50.170">
    <property type="entry name" value="Formyl transferase, N-terminal domain"/>
    <property type="match status" value="1"/>
</dbReference>
<evidence type="ECO:0000313" key="7">
    <source>
        <dbReference type="Proteomes" id="UP000177159"/>
    </source>
</evidence>
<sequence length="251" mass="28394">MNLAILISGSGTTMEAVITAIKEGRLTNINPAIVVSSDSTAGGLEKAKKLGIKSIIVERKKYSSQEEFGNALLDIFHSNNVDFISQNGWHPLMPKNVIDKFLNKIINQHPGPLDPGYPDFGGKNMYGLRVTCARLGYIALVHADLWTESVIHYVNEKYDKGKLIQIKPLGIRDAFFVNDINGLRKKSDILKKHSEEIQKKLFPLEYEDVIEVLQEFANGKNPIYERKHRLIREENFSQLEEAKKLAIELFT</sequence>
<dbReference type="Pfam" id="PF00551">
    <property type="entry name" value="Formyl_trans_N"/>
    <property type="match status" value="1"/>
</dbReference>
<dbReference type="AlphaFoldDB" id="A0A1F7H1Z6"/>
<dbReference type="GO" id="GO:0004644">
    <property type="term" value="F:phosphoribosylglycinamide formyltransferase activity"/>
    <property type="evidence" value="ECO:0007669"/>
    <property type="project" value="UniProtKB-EC"/>
</dbReference>
<dbReference type="GO" id="GO:0006189">
    <property type="term" value="P:'de novo' IMP biosynthetic process"/>
    <property type="evidence" value="ECO:0007669"/>
    <property type="project" value="TreeGrafter"/>
</dbReference>
<dbReference type="EC" id="2.1.2.2" evidence="2"/>
<evidence type="ECO:0000256" key="2">
    <source>
        <dbReference type="ARBA" id="ARBA00012254"/>
    </source>
</evidence>
<proteinExistence type="predicted"/>
<dbReference type="SUPFAM" id="SSF53328">
    <property type="entry name" value="Formyltransferase"/>
    <property type="match status" value="1"/>
</dbReference>
<keyword evidence="3" id="KW-0808">Transferase</keyword>
<comment type="caution">
    <text evidence="6">The sequence shown here is derived from an EMBL/GenBank/DDBJ whole genome shotgun (WGS) entry which is preliminary data.</text>
</comment>